<feature type="domain" description="RNase III" evidence="3">
    <location>
        <begin position="878"/>
        <end position="1076"/>
    </location>
</feature>
<dbReference type="InterPro" id="IPR000999">
    <property type="entry name" value="RNase_III_dom"/>
</dbReference>
<evidence type="ECO:0000313" key="4">
    <source>
        <dbReference type="EMBL" id="CDW75435.1"/>
    </source>
</evidence>
<keyword evidence="1" id="KW-0378">Hydrolase</keyword>
<dbReference type="Pfam" id="PF00636">
    <property type="entry name" value="Ribonuclease_3"/>
    <property type="match status" value="2"/>
</dbReference>
<dbReference type="GO" id="GO:0006396">
    <property type="term" value="P:RNA processing"/>
    <property type="evidence" value="ECO:0007669"/>
    <property type="project" value="InterPro"/>
</dbReference>
<dbReference type="PANTHER" id="PTHR14950">
    <property type="entry name" value="DICER-RELATED"/>
    <property type="match status" value="1"/>
</dbReference>
<dbReference type="GO" id="GO:0004525">
    <property type="term" value="F:ribonuclease III activity"/>
    <property type="evidence" value="ECO:0007669"/>
    <property type="project" value="InterPro"/>
</dbReference>
<dbReference type="EMBL" id="CCKQ01004286">
    <property type="protein sequence ID" value="CDW75435.1"/>
    <property type="molecule type" value="Genomic_DNA"/>
</dbReference>
<feature type="domain" description="RNase III" evidence="3">
    <location>
        <begin position="626"/>
        <end position="765"/>
    </location>
</feature>
<dbReference type="AlphaFoldDB" id="A0A077ZZW1"/>
<sequence>MLQQNNTQAENFQQDSQDETKSNISSTFTLFDLKKSMSILRDLYGVPICEQPLVTEDERIEKYLALRDLKEFLESSQDQDSMRVLQNRQILSQLSKQVTLDELKPLEYDSDEEFIKIDTSIQLSQHIGEPMMDIFQQQLDENGHLLIEIEGINHNMSDEAQVKLYIEQLKDLFKRERGKDSIKKNNLGDIFSTQIETSIILQSHLLPQNEYERIDKHQTIIYGNVKALIPMFREKLQVEHLPTEDETTFKTRYKRGNQASIMDKRIFGILTRYQVGYVPGVDICFTEDDQTFVRDSYVFKSLISKNLYEQQNLNDDQIETVRVSIEQEKFRLNCYNDYSYEAIKDDNQQHYVRVATLNQIETFHRYLMNDLYKEEKAINFSKAFTQGRELDKKYYFVPLRLVPNPNSNTLEYTIDRKLLSKVEKLSQEGYRSCQIPIIDEIKVKGIQTLQERLDYLNKYILVKEDKPHRCYHFHTILEDLNQLSAEELVKAIKGSTDNLVCKTAYELLFNAATRFQSINSFRQSLVEGHIGDRQKIETSPIMLLDPAKVISHFKFKYSLDQCPKNIISSKNQYKKRFKAKNNLTTSQGKPIFSSFNIFKHYMNIIHWKRASQLPLIMQFFERSLYCHQLTAELGTYIHPEFVLWATSAPDNKASKKSYETLETYGDTILKLAATLLSYFHLQNEQDADESKIDQLKIVFITNLYLLRVGKRLKLSKYIRNNEQDLNKWSPPFSEQVQQTENLSCTGKNVADCVESIIGAHFMTNNVRRTFELISNMKIVPLVQAHLIDMFPDKDLTFVLSQELDDYKFDIENDKVEDIYRKYVEVHMIDQNIQNYLHSIIRKDKPVDRFGSAYFDYLSSQNIKDKLCSEIEQDLIQLLSPVEDIINYKFQNKKLLLEALTHKTFKDNYGLTLFYEKLEVLGDAILDYLANSNLIKYTILEKYNLKERLSQQYITSEDFQPFDAHQAKSLLTKNDFLAKLVCLFGIHKYILYFKPKQMMPAELKENLILENNGEFEPWKYAKKLKELGNQVDFDKYIRYSFKQDFLINGKETEIYEAPKILGDIFESLVGAIFIDGGIEKVLDVYQHLLSPFILFVAKFSKKLNKEPKEDFMIQANLLRIKPVFKHQELNVTDISQYIAFDNFKDSDDSLFNNGLAQSEEESMTMTHKLFKVDIIFNNNEVMTSGIGNTRKQAERNASIMGQKWLLDNTKQSQNIENILNEFMQDI</sequence>
<keyword evidence="5" id="KW-1185">Reference proteome</keyword>
<accession>A0A077ZZW1</accession>
<dbReference type="InParanoid" id="A0A077ZZW1"/>
<evidence type="ECO:0000313" key="5">
    <source>
        <dbReference type="Proteomes" id="UP000039865"/>
    </source>
</evidence>
<dbReference type="SUPFAM" id="SSF69065">
    <property type="entry name" value="RNase III domain-like"/>
    <property type="match status" value="2"/>
</dbReference>
<proteinExistence type="predicted"/>
<feature type="compositionally biased region" description="Polar residues" evidence="2">
    <location>
        <begin position="1"/>
        <end position="15"/>
    </location>
</feature>
<name>A0A077ZZW1_STYLE</name>
<reference evidence="4 5" key="1">
    <citation type="submission" date="2014-06" db="EMBL/GenBank/DDBJ databases">
        <authorList>
            <person name="Swart Estienne"/>
        </authorList>
    </citation>
    <scope>NUCLEOTIDE SEQUENCE [LARGE SCALE GENOMIC DNA]</scope>
    <source>
        <strain evidence="4 5">130c</strain>
    </source>
</reference>
<dbReference type="SMART" id="SM00535">
    <property type="entry name" value="RIBOc"/>
    <property type="match status" value="2"/>
</dbReference>
<dbReference type="Proteomes" id="UP000039865">
    <property type="component" value="Unassembled WGS sequence"/>
</dbReference>
<dbReference type="PROSITE" id="PS50142">
    <property type="entry name" value="RNASE_3_2"/>
    <property type="match status" value="2"/>
</dbReference>
<feature type="region of interest" description="Disordered" evidence="2">
    <location>
        <begin position="1"/>
        <end position="20"/>
    </location>
</feature>
<dbReference type="CDD" id="cd00593">
    <property type="entry name" value="RIBOc"/>
    <property type="match status" value="2"/>
</dbReference>
<gene>
    <name evidence="4" type="primary">Contig19568.g20748</name>
    <name evidence="4" type="ORF">STYLEM_4425</name>
</gene>
<evidence type="ECO:0000256" key="1">
    <source>
        <dbReference type="ARBA" id="ARBA00022801"/>
    </source>
</evidence>
<evidence type="ECO:0000259" key="3">
    <source>
        <dbReference type="PROSITE" id="PS50142"/>
    </source>
</evidence>
<protein>
    <submittedName>
        <fullName evidence="4">Dicer-related rnase iii protein dcl1p</fullName>
    </submittedName>
</protein>
<dbReference type="InterPro" id="IPR036389">
    <property type="entry name" value="RNase_III_sf"/>
</dbReference>
<evidence type="ECO:0000256" key="2">
    <source>
        <dbReference type="SAM" id="MobiDB-lite"/>
    </source>
</evidence>
<dbReference type="OrthoDB" id="286154at2759"/>
<dbReference type="Gene3D" id="1.10.1520.10">
    <property type="entry name" value="Ribonuclease III domain"/>
    <property type="match status" value="2"/>
</dbReference>
<dbReference type="PANTHER" id="PTHR14950:SF37">
    <property type="entry name" value="ENDORIBONUCLEASE DICER"/>
    <property type="match status" value="1"/>
</dbReference>
<organism evidence="4 5">
    <name type="scientific">Stylonychia lemnae</name>
    <name type="common">Ciliate</name>
    <dbReference type="NCBI Taxonomy" id="5949"/>
    <lineage>
        <taxon>Eukaryota</taxon>
        <taxon>Sar</taxon>
        <taxon>Alveolata</taxon>
        <taxon>Ciliophora</taxon>
        <taxon>Intramacronucleata</taxon>
        <taxon>Spirotrichea</taxon>
        <taxon>Stichotrichia</taxon>
        <taxon>Sporadotrichida</taxon>
        <taxon>Oxytrichidae</taxon>
        <taxon>Stylonychinae</taxon>
        <taxon>Stylonychia</taxon>
    </lineage>
</organism>